<dbReference type="InterPro" id="IPR019546">
    <property type="entry name" value="TAT_signal_bac_arc"/>
</dbReference>
<dbReference type="PROSITE" id="PS51296">
    <property type="entry name" value="RIESKE"/>
    <property type="match status" value="1"/>
</dbReference>
<dbReference type="NCBIfam" id="TIGR01409">
    <property type="entry name" value="TAT_signal_seq"/>
    <property type="match status" value="1"/>
</dbReference>
<reference evidence="6 7" key="1">
    <citation type="submission" date="2016-08" db="EMBL/GenBank/DDBJ databases">
        <title>New Insights into Marine Group III Euryarchaeota, from dark to light.</title>
        <authorList>
            <person name="Haro-Moreno J.M."/>
            <person name="Rodriguez-Valera F."/>
            <person name="Lopez-Garcia P."/>
            <person name="Moreira D."/>
            <person name="Martin-Cuadrado A.B."/>
        </authorList>
    </citation>
    <scope>NUCLEOTIDE SEQUENCE [LARGE SCALE GENOMIC DNA]</scope>
    <source>
        <strain evidence="6">CG-Epi1</strain>
    </source>
</reference>
<dbReference type="AlphaFoldDB" id="A0A1J5TW26"/>
<evidence type="ECO:0000313" key="7">
    <source>
        <dbReference type="Proteomes" id="UP000183080"/>
    </source>
</evidence>
<dbReference type="EMBL" id="MIZA01000012">
    <property type="protein sequence ID" value="OIR20456.1"/>
    <property type="molecule type" value="Genomic_DNA"/>
</dbReference>
<dbReference type="SUPFAM" id="SSF50022">
    <property type="entry name" value="ISP domain"/>
    <property type="match status" value="1"/>
</dbReference>
<accession>A0A1J5TW26</accession>
<feature type="domain" description="Rieske" evidence="5">
    <location>
        <begin position="135"/>
        <end position="214"/>
    </location>
</feature>
<keyword evidence="1" id="KW-0001">2Fe-2S</keyword>
<dbReference type="InterPro" id="IPR017941">
    <property type="entry name" value="Rieske_2Fe-2S"/>
</dbReference>
<keyword evidence="3" id="KW-0408">Iron</keyword>
<dbReference type="InterPro" id="IPR006311">
    <property type="entry name" value="TAT_signal"/>
</dbReference>
<dbReference type="GO" id="GO:0051537">
    <property type="term" value="F:2 iron, 2 sulfur cluster binding"/>
    <property type="evidence" value="ECO:0007669"/>
    <property type="project" value="UniProtKB-KW"/>
</dbReference>
<evidence type="ECO:0000256" key="4">
    <source>
        <dbReference type="ARBA" id="ARBA00023014"/>
    </source>
</evidence>
<protein>
    <recommendedName>
        <fullName evidence="5">Rieske domain-containing protein</fullName>
    </recommendedName>
</protein>
<dbReference type="Gene3D" id="2.102.10.10">
    <property type="entry name" value="Rieske [2Fe-2S] iron-sulphur domain"/>
    <property type="match status" value="1"/>
</dbReference>
<sequence>MKDKMNITRRGFLQGAIGLAGAGMTTALAVPALKTLLPPPVTRCNDDDAHETLTYKSESGKWYENMGGSVAKKEDFNLWDVAIVDWAPKDLEQELGACEIQLALAKVPAEPSMNGLGVSVDDGNAYLMAYHTYKCPHLCCKPVFSAEGTSTISGNDYENMFLCPCHLSLFDPLSVIKNVDEQGREVMAAELLEGPAPYGLPVVPIEEKDGGLVGLMTQIEWLKYCGQG</sequence>
<name>A0A1J5TW26_9ARCH</name>
<dbReference type="STRING" id="1888995.BD935_00805"/>
<evidence type="ECO:0000256" key="2">
    <source>
        <dbReference type="ARBA" id="ARBA00022723"/>
    </source>
</evidence>
<gene>
    <name evidence="6" type="ORF">BD935_00805</name>
</gene>
<evidence type="ECO:0000256" key="1">
    <source>
        <dbReference type="ARBA" id="ARBA00022714"/>
    </source>
</evidence>
<evidence type="ECO:0000256" key="3">
    <source>
        <dbReference type="ARBA" id="ARBA00023004"/>
    </source>
</evidence>
<comment type="caution">
    <text evidence="6">The sequence shown here is derived from an EMBL/GenBank/DDBJ whole genome shotgun (WGS) entry which is preliminary data.</text>
</comment>
<dbReference type="Proteomes" id="UP000183080">
    <property type="component" value="Unassembled WGS sequence"/>
</dbReference>
<dbReference type="InterPro" id="IPR036922">
    <property type="entry name" value="Rieske_2Fe-2S_sf"/>
</dbReference>
<dbReference type="GO" id="GO:0046872">
    <property type="term" value="F:metal ion binding"/>
    <property type="evidence" value="ECO:0007669"/>
    <property type="project" value="UniProtKB-KW"/>
</dbReference>
<organism evidence="6 7">
    <name type="scientific">Marine Group III euryarchaeote CG-Epi1</name>
    <dbReference type="NCBI Taxonomy" id="1888995"/>
    <lineage>
        <taxon>Archaea</taxon>
        <taxon>Methanobacteriati</taxon>
        <taxon>Thermoplasmatota</taxon>
        <taxon>Thermoplasmata</taxon>
        <taxon>Candidatus Thermoprofundales</taxon>
    </lineage>
</organism>
<evidence type="ECO:0000259" key="5">
    <source>
        <dbReference type="PROSITE" id="PS51296"/>
    </source>
</evidence>
<keyword evidence="4" id="KW-0411">Iron-sulfur</keyword>
<keyword evidence="2" id="KW-0479">Metal-binding</keyword>
<proteinExistence type="predicted"/>
<dbReference type="PROSITE" id="PS51318">
    <property type="entry name" value="TAT"/>
    <property type="match status" value="1"/>
</dbReference>
<evidence type="ECO:0000313" key="6">
    <source>
        <dbReference type="EMBL" id="OIR20456.1"/>
    </source>
</evidence>